<evidence type="ECO:0000256" key="8">
    <source>
        <dbReference type="ARBA" id="ARBA00023242"/>
    </source>
</evidence>
<dbReference type="GO" id="GO:0003676">
    <property type="term" value="F:nucleic acid binding"/>
    <property type="evidence" value="ECO:0007669"/>
    <property type="project" value="InterPro"/>
</dbReference>
<dbReference type="InterPro" id="IPR012337">
    <property type="entry name" value="RNaseH-like_sf"/>
</dbReference>
<dbReference type="PANTHER" id="PTHR12801:SF45">
    <property type="entry name" value="RNA EXONUCLEASE 4"/>
    <property type="match status" value="1"/>
</dbReference>
<feature type="domain" description="Exonuclease" evidence="11">
    <location>
        <begin position="166"/>
        <end position="332"/>
    </location>
</feature>
<comment type="subcellular location">
    <subcellularLocation>
        <location evidence="1">Nucleus</location>
    </subcellularLocation>
</comment>
<dbReference type="SUPFAM" id="SSF53098">
    <property type="entry name" value="Ribonuclease H-like"/>
    <property type="match status" value="1"/>
</dbReference>
<feature type="compositionally biased region" description="Low complexity" evidence="10">
    <location>
        <begin position="93"/>
        <end position="109"/>
    </location>
</feature>
<dbReference type="InterPro" id="IPR037431">
    <property type="entry name" value="REX4_DEDDh_dom"/>
</dbReference>
<dbReference type="GeneID" id="20525188"/>
<feature type="compositionally biased region" description="Low complexity" evidence="10">
    <location>
        <begin position="396"/>
        <end position="410"/>
    </location>
</feature>
<dbReference type="InterPro" id="IPR013520">
    <property type="entry name" value="Ribonucl_H"/>
</dbReference>
<dbReference type="AlphaFoldDB" id="A0A058ZHD5"/>
<keyword evidence="6" id="KW-0378">Hydrolase</keyword>
<feature type="region of interest" description="Disordered" evidence="10">
    <location>
        <begin position="360"/>
        <end position="440"/>
    </location>
</feature>
<evidence type="ECO:0000256" key="1">
    <source>
        <dbReference type="ARBA" id="ARBA00004123"/>
    </source>
</evidence>
<dbReference type="Gene3D" id="3.30.420.10">
    <property type="entry name" value="Ribonuclease H-like superfamily/Ribonuclease H"/>
    <property type="match status" value="1"/>
</dbReference>
<dbReference type="OrthoDB" id="8191639at2759"/>
<evidence type="ECO:0000256" key="7">
    <source>
        <dbReference type="ARBA" id="ARBA00022839"/>
    </source>
</evidence>
<dbReference type="InterPro" id="IPR036397">
    <property type="entry name" value="RNaseH_sf"/>
</dbReference>
<dbReference type="InterPro" id="IPR047021">
    <property type="entry name" value="REXO1/3/4-like"/>
</dbReference>
<dbReference type="GO" id="GO:0005634">
    <property type="term" value="C:nucleus"/>
    <property type="evidence" value="ECO:0007669"/>
    <property type="project" value="UniProtKB-SubCell"/>
</dbReference>
<dbReference type="GO" id="GO:0006364">
    <property type="term" value="P:rRNA processing"/>
    <property type="evidence" value="ECO:0007669"/>
    <property type="project" value="UniProtKB-KW"/>
</dbReference>
<feature type="region of interest" description="Disordered" evidence="10">
    <location>
        <begin position="1"/>
        <end position="75"/>
    </location>
</feature>
<reference evidence="12" key="1">
    <citation type="submission" date="2013-04" db="EMBL/GenBank/DDBJ databases">
        <title>The Genome Sequence of Fonticula alba ATCC 38817.</title>
        <authorList>
            <consortium name="The Broad Institute Genomics Platform"/>
            <person name="Russ C."/>
            <person name="Cuomo C."/>
            <person name="Burger G."/>
            <person name="Gray M.W."/>
            <person name="Holland P.W.H."/>
            <person name="King N."/>
            <person name="Lang F.B.F."/>
            <person name="Roger A.J."/>
            <person name="Ruiz-Trillo I."/>
            <person name="Brown M."/>
            <person name="Walker B."/>
            <person name="Young S."/>
            <person name="Zeng Q."/>
            <person name="Gargeya S."/>
            <person name="Fitzgerald M."/>
            <person name="Haas B."/>
            <person name="Abouelleil A."/>
            <person name="Allen A.W."/>
            <person name="Alvarado L."/>
            <person name="Arachchi H.M."/>
            <person name="Berlin A.M."/>
            <person name="Chapman S.B."/>
            <person name="Gainer-Dewar J."/>
            <person name="Goldberg J."/>
            <person name="Griggs A."/>
            <person name="Gujja S."/>
            <person name="Hansen M."/>
            <person name="Howarth C."/>
            <person name="Imamovic A."/>
            <person name="Ireland A."/>
            <person name="Larimer J."/>
            <person name="McCowan C."/>
            <person name="Murphy C."/>
            <person name="Pearson M."/>
            <person name="Poon T.W."/>
            <person name="Priest M."/>
            <person name="Roberts A."/>
            <person name="Saif S."/>
            <person name="Shea T."/>
            <person name="Sisk P."/>
            <person name="Sykes S."/>
            <person name="Wortman J."/>
            <person name="Nusbaum C."/>
            <person name="Birren B."/>
        </authorList>
    </citation>
    <scope>NUCLEOTIDE SEQUENCE [LARGE SCALE GENOMIC DNA]</scope>
    <source>
        <strain evidence="12">ATCC 38817</strain>
    </source>
</reference>
<evidence type="ECO:0000313" key="13">
    <source>
        <dbReference type="Proteomes" id="UP000030693"/>
    </source>
</evidence>
<evidence type="ECO:0000256" key="9">
    <source>
        <dbReference type="ARBA" id="ARBA00025599"/>
    </source>
</evidence>
<dbReference type="CDD" id="cd06144">
    <property type="entry name" value="REX4_like"/>
    <property type="match status" value="1"/>
</dbReference>
<dbReference type="FunFam" id="3.30.420.10:FF:000007">
    <property type="entry name" value="Interferon-stimulated exonuclease gene 20"/>
    <property type="match status" value="1"/>
</dbReference>
<keyword evidence="5" id="KW-0540">Nuclease</keyword>
<organism evidence="12">
    <name type="scientific">Fonticula alba</name>
    <name type="common">Slime mold</name>
    <dbReference type="NCBI Taxonomy" id="691883"/>
    <lineage>
        <taxon>Eukaryota</taxon>
        <taxon>Rotosphaerida</taxon>
        <taxon>Fonticulaceae</taxon>
        <taxon>Fonticula</taxon>
    </lineage>
</organism>
<feature type="region of interest" description="Disordered" evidence="10">
    <location>
        <begin position="93"/>
        <end position="112"/>
    </location>
</feature>
<keyword evidence="8" id="KW-0539">Nucleus</keyword>
<comment type="function">
    <text evidence="9">Exoribonuclease involved in ribosome biosynthesis. Involved in the processing of ITS1, the internal transcribed spacer localized between the 18S and 5.8S rRNAs.</text>
</comment>
<accession>A0A058ZHD5</accession>
<feature type="compositionally biased region" description="Acidic residues" evidence="10">
    <location>
        <begin position="371"/>
        <end position="391"/>
    </location>
</feature>
<dbReference type="RefSeq" id="XP_009492593.1">
    <property type="nucleotide sequence ID" value="XM_009494318.1"/>
</dbReference>
<evidence type="ECO:0000256" key="10">
    <source>
        <dbReference type="SAM" id="MobiDB-lite"/>
    </source>
</evidence>
<evidence type="ECO:0000256" key="6">
    <source>
        <dbReference type="ARBA" id="ARBA00022801"/>
    </source>
</evidence>
<dbReference type="Proteomes" id="UP000030693">
    <property type="component" value="Unassembled WGS sequence"/>
</dbReference>
<dbReference type="PANTHER" id="PTHR12801">
    <property type="entry name" value="RNA EXONUCLEASE REXO1 / RECO3 FAMILY MEMBER-RELATED"/>
    <property type="match status" value="1"/>
</dbReference>
<evidence type="ECO:0000256" key="3">
    <source>
        <dbReference type="ARBA" id="ARBA00016937"/>
    </source>
</evidence>
<evidence type="ECO:0000259" key="11">
    <source>
        <dbReference type="SMART" id="SM00479"/>
    </source>
</evidence>
<dbReference type="SMART" id="SM00479">
    <property type="entry name" value="EXOIII"/>
    <property type="match status" value="1"/>
</dbReference>
<feature type="compositionally biased region" description="Polar residues" evidence="10">
    <location>
        <begin position="1"/>
        <end position="12"/>
    </location>
</feature>
<name>A0A058ZHD5_FONAL</name>
<dbReference type="Pfam" id="PF00929">
    <property type="entry name" value="RNase_T"/>
    <property type="match status" value="1"/>
</dbReference>
<protein>
    <recommendedName>
        <fullName evidence="3">RNA exonuclease 4</fullName>
    </recommendedName>
</protein>
<dbReference type="GO" id="GO:0008408">
    <property type="term" value="F:3'-5' exonuclease activity"/>
    <property type="evidence" value="ECO:0007669"/>
    <property type="project" value="InterPro"/>
</dbReference>
<dbReference type="STRING" id="691883.A0A058ZHD5"/>
<evidence type="ECO:0000256" key="5">
    <source>
        <dbReference type="ARBA" id="ARBA00022722"/>
    </source>
</evidence>
<sequence>MSSILNSISSNWKSRRPTKASAAETKKPIAKAKHATPSAAETKKPIAKATKRPNAPKPKPKAPSKRPLAVSDDEDADGVDTVLVKRAKLDTVSTDAAAATPAATSGDSAEGASTGGYKLALGSLAFSRISPDDANMMQYLRTRYLVSNPLDLRTFMEPKGNTRLGNKVGLDCEMVGVGPGGRASALARVVVVNLHGHVVLDLFVKPEEEIVDYRTRFSGIRPQDLEGPHVVPLHQAQVQVGNLLTGRIVIGHDLKNDFAALNMRHPRHLIRDTARFQPLREAMKMRGRASPSLRALAACLLGLAIQVGEHHPGEDARAAVEVYRAVATEWEAALRSEAETKRREEAAAVAAERLRRKSLAAERKSAGGAGTEEDAADDGDTATDDDFDLEQLDVPTADAGAAADSATATAPISGQSTRAGRRSRNTKEPAWRKRQPHKRH</sequence>
<keyword evidence="4" id="KW-0698">rRNA processing</keyword>
<keyword evidence="13" id="KW-1185">Reference proteome</keyword>
<comment type="similarity">
    <text evidence="2">Belongs to the REXO4 family.</text>
</comment>
<dbReference type="eggNOG" id="KOG2249">
    <property type="taxonomic scope" value="Eukaryota"/>
</dbReference>
<proteinExistence type="inferred from homology"/>
<dbReference type="EMBL" id="KB932201">
    <property type="protein sequence ID" value="KCV72892.1"/>
    <property type="molecule type" value="Genomic_DNA"/>
</dbReference>
<keyword evidence="7" id="KW-0269">Exonuclease</keyword>
<evidence type="ECO:0000256" key="2">
    <source>
        <dbReference type="ARBA" id="ARBA00010489"/>
    </source>
</evidence>
<gene>
    <name evidence="12" type="ORF">H696_00463</name>
</gene>
<evidence type="ECO:0000256" key="4">
    <source>
        <dbReference type="ARBA" id="ARBA00022552"/>
    </source>
</evidence>
<evidence type="ECO:0000313" key="12">
    <source>
        <dbReference type="EMBL" id="KCV72892.1"/>
    </source>
</evidence>